<keyword evidence="8" id="KW-1133">Transmembrane helix</keyword>
<evidence type="ECO:0000256" key="1">
    <source>
        <dbReference type="ARBA" id="ARBA00000085"/>
    </source>
</evidence>
<keyword evidence="8" id="KW-0472">Membrane</keyword>
<evidence type="ECO:0000256" key="8">
    <source>
        <dbReference type="SAM" id="Phobius"/>
    </source>
</evidence>
<dbReference type="PANTHER" id="PTHR41523">
    <property type="entry name" value="TWO-COMPONENT SYSTEM SENSOR PROTEIN"/>
    <property type="match status" value="1"/>
</dbReference>
<dbReference type="Proteomes" id="UP001056937">
    <property type="component" value="Chromosome 1"/>
</dbReference>
<evidence type="ECO:0000256" key="6">
    <source>
        <dbReference type="ARBA" id="ARBA00022777"/>
    </source>
</evidence>
<organism evidence="10 11">
    <name type="scientific">Sphingomonas morindae</name>
    <dbReference type="NCBI Taxonomy" id="1541170"/>
    <lineage>
        <taxon>Bacteria</taxon>
        <taxon>Pseudomonadati</taxon>
        <taxon>Pseudomonadota</taxon>
        <taxon>Alphaproteobacteria</taxon>
        <taxon>Sphingomonadales</taxon>
        <taxon>Sphingomonadaceae</taxon>
        <taxon>Sphingomonas</taxon>
    </lineage>
</organism>
<evidence type="ECO:0000256" key="5">
    <source>
        <dbReference type="ARBA" id="ARBA00022741"/>
    </source>
</evidence>
<evidence type="ECO:0000256" key="7">
    <source>
        <dbReference type="ARBA" id="ARBA00022840"/>
    </source>
</evidence>
<feature type="transmembrane region" description="Helical" evidence="8">
    <location>
        <begin position="236"/>
        <end position="257"/>
    </location>
</feature>
<dbReference type="EC" id="2.7.13.3" evidence="2"/>
<keyword evidence="7" id="KW-0067">ATP-binding</keyword>
<dbReference type="EMBL" id="CP084930">
    <property type="protein sequence ID" value="USI73297.1"/>
    <property type="molecule type" value="Genomic_DNA"/>
</dbReference>
<evidence type="ECO:0000259" key="9">
    <source>
        <dbReference type="Pfam" id="PF07568"/>
    </source>
</evidence>
<dbReference type="PANTHER" id="PTHR41523:SF8">
    <property type="entry name" value="ETHYLENE RESPONSE SENSOR PROTEIN"/>
    <property type="match status" value="1"/>
</dbReference>
<evidence type="ECO:0000313" key="10">
    <source>
        <dbReference type="EMBL" id="USI73297.1"/>
    </source>
</evidence>
<keyword evidence="8" id="KW-0812">Transmembrane</keyword>
<gene>
    <name evidence="10" type="ORF">LHA26_02110</name>
</gene>
<comment type="catalytic activity">
    <reaction evidence="1">
        <text>ATP + protein L-histidine = ADP + protein N-phospho-L-histidine.</text>
        <dbReference type="EC" id="2.7.13.3"/>
    </reaction>
</comment>
<accession>A0ABY4X8N9</accession>
<protein>
    <recommendedName>
        <fullName evidence="2">histidine kinase</fullName>
        <ecNumber evidence="2">2.7.13.3</ecNumber>
    </recommendedName>
</protein>
<reference evidence="10" key="1">
    <citation type="journal article" date="2022" name="Toxins">
        <title>Genomic Analysis of Sphingopyxis sp. USTB-05 for Biodegrading Cyanobacterial Hepatotoxins.</title>
        <authorList>
            <person name="Liu C."/>
            <person name="Xu Q."/>
            <person name="Zhao Z."/>
            <person name="Zhang H."/>
            <person name="Liu X."/>
            <person name="Yin C."/>
            <person name="Liu Y."/>
            <person name="Yan H."/>
        </authorList>
    </citation>
    <scope>NUCLEOTIDE SEQUENCE</scope>
    <source>
        <strain evidence="10">NBD5</strain>
    </source>
</reference>
<keyword evidence="11" id="KW-1185">Reference proteome</keyword>
<evidence type="ECO:0000313" key="11">
    <source>
        <dbReference type="Proteomes" id="UP001056937"/>
    </source>
</evidence>
<proteinExistence type="predicted"/>
<evidence type="ECO:0000256" key="4">
    <source>
        <dbReference type="ARBA" id="ARBA00022679"/>
    </source>
</evidence>
<dbReference type="Gene3D" id="3.30.450.20">
    <property type="entry name" value="PAS domain"/>
    <property type="match status" value="1"/>
</dbReference>
<evidence type="ECO:0000256" key="2">
    <source>
        <dbReference type="ARBA" id="ARBA00012438"/>
    </source>
</evidence>
<sequence length="551" mass="57992">MSNDEQIRAGFIASRFARLSTSGKLLLILTLALLPLGLIASLASIETARANHANRAAAARLLAGDSADRLSLFLDHVSASLRLAGRGGGAGACRRAAEEISVAGVESARVALFNPAGRLICASASFPGTLPLRAPGVAPQLLLDGKGGMLRVILGTGQNWALAELPRALLAKVSHPNAVDGSYDLRLADGRGGVMPLAAMRTVALGRDIVSQLPVAQGQLRLAMRVESLPLSANELLITALPLLMWLAAAAIGWVVANRLILRPLGELQRAIETARARGGALVMPAMTTPAQEIRDLGDALSGAMATIARHEAELEDGLARQTRLTREVHHRVKNNLQVVASLLNIHARGARTPEAIAAYGAIQRRVDALALVHRSHYAELEINRGVALRPLIGELAANLRGSAPPGMAPPRLVLDTRLFSATQDVAVPVAFLITELVELAMFRLPGTEIRIGLDGEGPDLEPGRARLSIVSPGLADAAAPRDEAFVRGERVVGGLARQLRTTLVTDAEAGRFALDIIVMDEGQPRMDGAGGRDLVMQQRGGALPPVHMGG</sequence>
<keyword evidence="6 10" id="KW-0418">Kinase</keyword>
<dbReference type="RefSeq" id="WP_252167108.1">
    <property type="nucleotide sequence ID" value="NZ_CP084930.1"/>
</dbReference>
<dbReference type="InterPro" id="IPR011495">
    <property type="entry name" value="Sig_transdc_His_kin_sub2_dim/P"/>
</dbReference>
<evidence type="ECO:0000256" key="3">
    <source>
        <dbReference type="ARBA" id="ARBA00022553"/>
    </source>
</evidence>
<name>A0ABY4X8N9_9SPHN</name>
<keyword evidence="4" id="KW-0808">Transferase</keyword>
<feature type="domain" description="Signal transduction histidine kinase subgroup 2 dimerisation and phosphoacceptor" evidence="9">
    <location>
        <begin position="328"/>
        <end position="402"/>
    </location>
</feature>
<keyword evidence="3" id="KW-0597">Phosphoprotein</keyword>
<feature type="transmembrane region" description="Helical" evidence="8">
    <location>
        <begin position="25"/>
        <end position="45"/>
    </location>
</feature>
<dbReference type="GO" id="GO:0016301">
    <property type="term" value="F:kinase activity"/>
    <property type="evidence" value="ECO:0007669"/>
    <property type="project" value="UniProtKB-KW"/>
</dbReference>
<dbReference type="Pfam" id="PF07568">
    <property type="entry name" value="HisKA_2"/>
    <property type="match status" value="1"/>
</dbReference>
<keyword evidence="5" id="KW-0547">Nucleotide-binding</keyword>